<dbReference type="STRING" id="927083.DB32_001461"/>
<dbReference type="Pfam" id="PF05114">
    <property type="entry name" value="MbnB_TglH_ChrH"/>
    <property type="match status" value="1"/>
</dbReference>
<dbReference type="RefSeq" id="WP_053231664.1">
    <property type="nucleotide sequence ID" value="NZ_CP011125.1"/>
</dbReference>
<proteinExistence type="predicted"/>
<accession>A0A0F6W0F9</accession>
<sequence length="319" mass="35727">MTTSTTVSDLSVPQLGVGLQFNPEIYDWFPFAQHEVDAFEVLLDAVMAPLDGRVVMAPGAAEQLEELAKRAPLVAHSNYGCDFGFDPLESTPAVRRHVPIARHIGSPWVSNHCFYADASWSDIWSSPLQFSRSEVERVGRRARALGDLYGIPLAHENAAYYVVCPGSEMREAEFLAALVERAGTYLHLDLHNVYTNSVNHPGFDAWDYLATIPLERVIAIHLAGGSLHDGVYHDWHDSAVPEPVWEMLQHVLEHTRVGAVFLEFQGRGHHDATRVLDRERDLDMILADLTRARRTWDAAYGPRSRRTTRAGAREACHGR</sequence>
<protein>
    <submittedName>
        <fullName evidence="1">Uncharacterized protein</fullName>
    </submittedName>
</protein>
<dbReference type="PANTHER" id="PTHR42194">
    <property type="entry name" value="UPF0276 PROTEIN HI_1600"/>
    <property type="match status" value="1"/>
</dbReference>
<organism evidence="1 2">
    <name type="scientific">Sandaracinus amylolyticus</name>
    <dbReference type="NCBI Taxonomy" id="927083"/>
    <lineage>
        <taxon>Bacteria</taxon>
        <taxon>Pseudomonadati</taxon>
        <taxon>Myxococcota</taxon>
        <taxon>Polyangia</taxon>
        <taxon>Polyangiales</taxon>
        <taxon>Sandaracinaceae</taxon>
        <taxon>Sandaracinus</taxon>
    </lineage>
</organism>
<dbReference type="PANTHER" id="PTHR42194:SF1">
    <property type="entry name" value="UPF0276 PROTEIN HI_1600"/>
    <property type="match status" value="1"/>
</dbReference>
<dbReference type="AlphaFoldDB" id="A0A0F6W0F9"/>
<dbReference type="KEGG" id="samy:DB32_001461"/>
<evidence type="ECO:0000313" key="1">
    <source>
        <dbReference type="EMBL" id="AKF04312.1"/>
    </source>
</evidence>
<dbReference type="InterPro" id="IPR036237">
    <property type="entry name" value="Xyl_isomerase-like_sf"/>
</dbReference>
<dbReference type="Gene3D" id="3.20.20.150">
    <property type="entry name" value="Divalent-metal-dependent TIM barrel enzymes"/>
    <property type="match status" value="1"/>
</dbReference>
<dbReference type="OrthoDB" id="9763101at2"/>
<reference evidence="1 2" key="1">
    <citation type="submission" date="2015-03" db="EMBL/GenBank/DDBJ databases">
        <title>Genome assembly of Sandaracinus amylolyticus DSM 53668.</title>
        <authorList>
            <person name="Sharma G."/>
            <person name="Subramanian S."/>
        </authorList>
    </citation>
    <scope>NUCLEOTIDE SEQUENCE [LARGE SCALE GENOMIC DNA]</scope>
    <source>
        <strain evidence="1 2">DSM 53668</strain>
    </source>
</reference>
<name>A0A0F6W0F9_9BACT</name>
<dbReference type="Proteomes" id="UP000034883">
    <property type="component" value="Chromosome"/>
</dbReference>
<dbReference type="InterPro" id="IPR007801">
    <property type="entry name" value="MbnB/TglH/ChrH"/>
</dbReference>
<gene>
    <name evidence="1" type="ORF">DB32_001461</name>
</gene>
<evidence type="ECO:0000313" key="2">
    <source>
        <dbReference type="Proteomes" id="UP000034883"/>
    </source>
</evidence>
<keyword evidence="2" id="KW-1185">Reference proteome</keyword>
<dbReference type="SUPFAM" id="SSF51658">
    <property type="entry name" value="Xylose isomerase-like"/>
    <property type="match status" value="1"/>
</dbReference>
<dbReference type="EMBL" id="CP011125">
    <property type="protein sequence ID" value="AKF04312.1"/>
    <property type="molecule type" value="Genomic_DNA"/>
</dbReference>